<dbReference type="Pfam" id="PF01494">
    <property type="entry name" value="FAD_binding_3"/>
    <property type="match status" value="1"/>
</dbReference>
<evidence type="ECO:0000259" key="5">
    <source>
        <dbReference type="Pfam" id="PF01494"/>
    </source>
</evidence>
<sequence length="517" mass="55240">MTSTGVTTDAQTDMQADAQAEVQTDVLVVGAGPTGLTLACTLARAGVAVRIIDKSREFHRTSRGKGLNQRSRELFDDLGVGEQAAASGIEHITLRKYRNGVAVADTVSFGDRTPTPDAPYASGLIIPQWRTEEILRGRLAELGVQVELGCELTGFTQDEDGVTGVLGDGRRVRAGYLAGCDGGRGGIRKMLGVGFEGKTDAEECMVLGDVRVDGLDPAYWHQWFDEDAALLLCPFRGSAHWQLQGVPERDAEGRLAPPSLESFQRLFDRCARIPGVQLSDPTWFSTYRINVRMADRFRVGRIFLAGDAAHVHSIAGGLGMNTGIQDAFNLGWKLAYVVRGLAGPALLDTYEEERLPVAAWTLDLTNERLRAVFEGVREAGVGTEAAITDDITTLGVGYPWSRLAAGGVNAGHRAPDAPCRLAATGEDVRLFELFAGAHFTLLGFGPDSAPALAEAAAAGGERLRTFTIDDHEGHARRAYGIEGDALVLVRPDNHVALSTGADAAGAGEVTDYLKRLG</sequence>
<dbReference type="InterPro" id="IPR002938">
    <property type="entry name" value="FAD-bd"/>
</dbReference>
<dbReference type="GO" id="GO:0071949">
    <property type="term" value="F:FAD binding"/>
    <property type="evidence" value="ECO:0007669"/>
    <property type="project" value="InterPro"/>
</dbReference>
<dbReference type="SUPFAM" id="SSF52833">
    <property type="entry name" value="Thioredoxin-like"/>
    <property type="match status" value="1"/>
</dbReference>
<dbReference type="Pfam" id="PF21274">
    <property type="entry name" value="Rng_hyd_C"/>
    <property type="match status" value="1"/>
</dbReference>
<dbReference type="SUPFAM" id="SSF51905">
    <property type="entry name" value="FAD/NAD(P)-binding domain"/>
    <property type="match status" value="1"/>
</dbReference>
<accession>A0A918TK90</accession>
<dbReference type="Gene3D" id="3.40.30.120">
    <property type="match status" value="1"/>
</dbReference>
<comment type="similarity">
    <text evidence="2">Belongs to the PheA/TfdB FAD monooxygenase family.</text>
</comment>
<keyword evidence="3" id="KW-0285">Flavoprotein</keyword>
<evidence type="ECO:0000313" key="7">
    <source>
        <dbReference type="Proteomes" id="UP000646244"/>
    </source>
</evidence>
<dbReference type="Proteomes" id="UP000646244">
    <property type="component" value="Unassembled WGS sequence"/>
</dbReference>
<evidence type="ECO:0000256" key="2">
    <source>
        <dbReference type="ARBA" id="ARBA00007801"/>
    </source>
</evidence>
<dbReference type="PRINTS" id="PR00420">
    <property type="entry name" value="RNGMNOXGNASE"/>
</dbReference>
<dbReference type="PANTHER" id="PTHR43004">
    <property type="entry name" value="TRK SYSTEM POTASSIUM UPTAKE PROTEIN"/>
    <property type="match status" value="1"/>
</dbReference>
<dbReference type="PANTHER" id="PTHR43004:SF19">
    <property type="entry name" value="BINDING MONOOXYGENASE, PUTATIVE (JCVI)-RELATED"/>
    <property type="match status" value="1"/>
</dbReference>
<evidence type="ECO:0000256" key="1">
    <source>
        <dbReference type="ARBA" id="ARBA00001974"/>
    </source>
</evidence>
<protein>
    <submittedName>
        <fullName evidence="6">3-(3-hydroxyphenyl)propionate hydroxylase</fullName>
    </submittedName>
</protein>
<evidence type="ECO:0000256" key="4">
    <source>
        <dbReference type="ARBA" id="ARBA00022827"/>
    </source>
</evidence>
<dbReference type="InterPro" id="IPR036249">
    <property type="entry name" value="Thioredoxin-like_sf"/>
</dbReference>
<dbReference type="InterPro" id="IPR050641">
    <property type="entry name" value="RIFMO-like"/>
</dbReference>
<organism evidence="6 7">
    <name type="scientific">Streptomyces cinnamoneus</name>
    <name type="common">Streptoverticillium cinnamoneum</name>
    <dbReference type="NCBI Taxonomy" id="53446"/>
    <lineage>
        <taxon>Bacteria</taxon>
        <taxon>Bacillati</taxon>
        <taxon>Actinomycetota</taxon>
        <taxon>Actinomycetes</taxon>
        <taxon>Kitasatosporales</taxon>
        <taxon>Streptomycetaceae</taxon>
        <taxon>Streptomyces</taxon>
        <taxon>Streptomyces cinnamoneus group</taxon>
    </lineage>
</organism>
<dbReference type="EMBL" id="BMVB01000007">
    <property type="protein sequence ID" value="GHC49471.1"/>
    <property type="molecule type" value="Genomic_DNA"/>
</dbReference>
<dbReference type="Gene3D" id="3.30.70.2450">
    <property type="match status" value="1"/>
</dbReference>
<dbReference type="NCBIfam" id="NF004832">
    <property type="entry name" value="PRK06184.1"/>
    <property type="match status" value="1"/>
</dbReference>
<gene>
    <name evidence="6" type="primary">mhpA</name>
    <name evidence="6" type="ORF">GCM10010507_26500</name>
</gene>
<dbReference type="GO" id="GO:0016709">
    <property type="term" value="F:oxidoreductase activity, acting on paired donors, with incorporation or reduction of molecular oxygen, NAD(P)H as one donor, and incorporation of one atom of oxygen"/>
    <property type="evidence" value="ECO:0007669"/>
    <property type="project" value="UniProtKB-ARBA"/>
</dbReference>
<reference evidence="6" key="2">
    <citation type="submission" date="2020-09" db="EMBL/GenBank/DDBJ databases">
        <authorList>
            <person name="Sun Q."/>
            <person name="Ohkuma M."/>
        </authorList>
    </citation>
    <scope>NUCLEOTIDE SEQUENCE</scope>
    <source>
        <strain evidence="6">JCM 4633</strain>
    </source>
</reference>
<dbReference type="Gene3D" id="3.50.50.60">
    <property type="entry name" value="FAD/NAD(P)-binding domain"/>
    <property type="match status" value="1"/>
</dbReference>
<proteinExistence type="inferred from homology"/>
<reference evidence="6" key="1">
    <citation type="journal article" date="2014" name="Int. J. Syst. Evol. Microbiol.">
        <title>Complete genome sequence of Corynebacterium casei LMG S-19264T (=DSM 44701T), isolated from a smear-ripened cheese.</title>
        <authorList>
            <consortium name="US DOE Joint Genome Institute (JGI-PGF)"/>
            <person name="Walter F."/>
            <person name="Albersmeier A."/>
            <person name="Kalinowski J."/>
            <person name="Ruckert C."/>
        </authorList>
    </citation>
    <scope>NUCLEOTIDE SEQUENCE</scope>
    <source>
        <strain evidence="6">JCM 4633</strain>
    </source>
</reference>
<name>A0A918TK90_STRCJ</name>
<comment type="cofactor">
    <cofactor evidence="1">
        <name>FAD</name>
        <dbReference type="ChEBI" id="CHEBI:57692"/>
    </cofactor>
</comment>
<keyword evidence="4" id="KW-0274">FAD</keyword>
<evidence type="ECO:0000313" key="6">
    <source>
        <dbReference type="EMBL" id="GHC49471.1"/>
    </source>
</evidence>
<dbReference type="RefSeq" id="WP_190109944.1">
    <property type="nucleotide sequence ID" value="NZ_BMVB01000007.1"/>
</dbReference>
<dbReference type="InterPro" id="IPR036188">
    <property type="entry name" value="FAD/NAD-bd_sf"/>
</dbReference>
<evidence type="ECO:0000256" key="3">
    <source>
        <dbReference type="ARBA" id="ARBA00022630"/>
    </source>
</evidence>
<dbReference type="AlphaFoldDB" id="A0A918TK90"/>
<feature type="domain" description="FAD-binding" evidence="5">
    <location>
        <begin position="23"/>
        <end position="363"/>
    </location>
</feature>
<comment type="caution">
    <text evidence="6">The sequence shown here is derived from an EMBL/GenBank/DDBJ whole genome shotgun (WGS) entry which is preliminary data.</text>
</comment>